<proteinExistence type="predicted"/>
<organism evidence="1 2">
    <name type="scientific">Hygrophoropsis aurantiaca</name>
    <dbReference type="NCBI Taxonomy" id="72124"/>
    <lineage>
        <taxon>Eukaryota</taxon>
        <taxon>Fungi</taxon>
        <taxon>Dikarya</taxon>
        <taxon>Basidiomycota</taxon>
        <taxon>Agaricomycotina</taxon>
        <taxon>Agaricomycetes</taxon>
        <taxon>Agaricomycetidae</taxon>
        <taxon>Boletales</taxon>
        <taxon>Coniophorineae</taxon>
        <taxon>Hygrophoropsidaceae</taxon>
        <taxon>Hygrophoropsis</taxon>
    </lineage>
</organism>
<accession>A0ACB7ZTA0</accession>
<evidence type="ECO:0000313" key="2">
    <source>
        <dbReference type="Proteomes" id="UP000790377"/>
    </source>
</evidence>
<comment type="caution">
    <text evidence="1">The sequence shown here is derived from an EMBL/GenBank/DDBJ whole genome shotgun (WGS) entry which is preliminary data.</text>
</comment>
<evidence type="ECO:0000313" key="1">
    <source>
        <dbReference type="EMBL" id="KAH7904301.1"/>
    </source>
</evidence>
<keyword evidence="2" id="KW-1185">Reference proteome</keyword>
<gene>
    <name evidence="1" type="ORF">BJ138DRAFT_935448</name>
</gene>
<protein>
    <submittedName>
        <fullName evidence="1">Uncharacterized protein</fullName>
    </submittedName>
</protein>
<dbReference type="EMBL" id="MU268526">
    <property type="protein sequence ID" value="KAH7904301.1"/>
    <property type="molecule type" value="Genomic_DNA"/>
</dbReference>
<dbReference type="Proteomes" id="UP000790377">
    <property type="component" value="Unassembled WGS sequence"/>
</dbReference>
<name>A0ACB7ZTA0_9AGAM</name>
<sequence>MEAIRAPSWACECLSLDAKILQQIPWMCEKDNLIISRLSKLPLTLLKRSIRRVHPSVRPYVFGSTKTDFARALSSYVRSYTSFLLTSDDVTFYSHVFSVDSDMSVNLESRMDFVISMFQSLFGADVMAVFSHGSLDCHQLIKQNKDSVKAALLNEKKLLNADFVTFWPQRAPRDTVFSCMHQYFQGTLWNKGLTCAETKRLLILSKTFTWTLFVFKMNSL</sequence>
<reference evidence="1" key="1">
    <citation type="journal article" date="2021" name="New Phytol.">
        <title>Evolutionary innovations through gain and loss of genes in the ectomycorrhizal Boletales.</title>
        <authorList>
            <person name="Wu G."/>
            <person name="Miyauchi S."/>
            <person name="Morin E."/>
            <person name="Kuo A."/>
            <person name="Drula E."/>
            <person name="Varga T."/>
            <person name="Kohler A."/>
            <person name="Feng B."/>
            <person name="Cao Y."/>
            <person name="Lipzen A."/>
            <person name="Daum C."/>
            <person name="Hundley H."/>
            <person name="Pangilinan J."/>
            <person name="Johnson J."/>
            <person name="Barry K."/>
            <person name="LaButti K."/>
            <person name="Ng V."/>
            <person name="Ahrendt S."/>
            <person name="Min B."/>
            <person name="Choi I.G."/>
            <person name="Park H."/>
            <person name="Plett J.M."/>
            <person name="Magnuson J."/>
            <person name="Spatafora J.W."/>
            <person name="Nagy L.G."/>
            <person name="Henrissat B."/>
            <person name="Grigoriev I.V."/>
            <person name="Yang Z.L."/>
            <person name="Xu J."/>
            <person name="Martin F.M."/>
        </authorList>
    </citation>
    <scope>NUCLEOTIDE SEQUENCE</scope>
    <source>
        <strain evidence="1">ATCC 28755</strain>
    </source>
</reference>